<reference evidence="2 3" key="1">
    <citation type="submission" date="2014-04" db="EMBL/GenBank/DDBJ databases">
        <title>Evolutionary Origins and Diversification of the Mycorrhizal Mutualists.</title>
        <authorList>
            <consortium name="DOE Joint Genome Institute"/>
            <consortium name="Mycorrhizal Genomics Consortium"/>
            <person name="Kohler A."/>
            <person name="Kuo A."/>
            <person name="Nagy L.G."/>
            <person name="Floudas D."/>
            <person name="Copeland A."/>
            <person name="Barry K.W."/>
            <person name="Cichocki N."/>
            <person name="Veneault-Fourrey C."/>
            <person name="LaButti K."/>
            <person name="Lindquist E.A."/>
            <person name="Lipzen A."/>
            <person name="Lundell T."/>
            <person name="Morin E."/>
            <person name="Murat C."/>
            <person name="Riley R."/>
            <person name="Ohm R."/>
            <person name="Sun H."/>
            <person name="Tunlid A."/>
            <person name="Henrissat B."/>
            <person name="Grigoriev I.V."/>
            <person name="Hibbett D.S."/>
            <person name="Martin F."/>
        </authorList>
    </citation>
    <scope>NUCLEOTIDE SEQUENCE [LARGE SCALE GENOMIC DNA]</scope>
    <source>
        <strain evidence="2 3">Koide BX008</strain>
    </source>
</reference>
<dbReference type="HOGENOM" id="CLU_933740_0_0_1"/>
<sequence>MAHHLGPSVSLDRGASRFVVGEYILVRIPERIQVEGYVDNEATAVGTNISPASTGSGPQHFAFIRDVHLLPGRSWVLEVYPVLSFTGTGGALPTYTTKAALLPLSSRHPTPGAFGEPLDFGNWSTDKDLFLHVFPRWFTMTSKRSFKRMNPPLIMDLEDLYRIDSYREYLLSTTSPQNHDGQSHPLPNGGSGDEQGSSNPSHGQTGDEGGPAASGVTSVTSWGATKAAGPGLEKISVKSTHGLLALEDVDEDAEDADATTLDELMMLTYDGDPTWMEELRRYLQEKEEEKERMQNERAVRLAHWREDISV</sequence>
<dbReference type="Proteomes" id="UP000054549">
    <property type="component" value="Unassembled WGS sequence"/>
</dbReference>
<dbReference type="OrthoDB" id="3048706at2759"/>
<dbReference type="InParanoid" id="A0A0C2TDQ6"/>
<feature type="compositionally biased region" description="Polar residues" evidence="1">
    <location>
        <begin position="194"/>
        <end position="204"/>
    </location>
</feature>
<proteinExistence type="predicted"/>
<dbReference type="EMBL" id="KN818245">
    <property type="protein sequence ID" value="KIL64954.1"/>
    <property type="molecule type" value="Genomic_DNA"/>
</dbReference>
<evidence type="ECO:0000313" key="3">
    <source>
        <dbReference type="Proteomes" id="UP000054549"/>
    </source>
</evidence>
<feature type="region of interest" description="Disordered" evidence="1">
    <location>
        <begin position="173"/>
        <end position="217"/>
    </location>
</feature>
<protein>
    <submittedName>
        <fullName evidence="2">Uncharacterized protein</fullName>
    </submittedName>
</protein>
<keyword evidence="3" id="KW-1185">Reference proteome</keyword>
<name>A0A0C2TDQ6_AMAMK</name>
<evidence type="ECO:0000256" key="1">
    <source>
        <dbReference type="SAM" id="MobiDB-lite"/>
    </source>
</evidence>
<dbReference type="AlphaFoldDB" id="A0A0C2TDQ6"/>
<evidence type="ECO:0000313" key="2">
    <source>
        <dbReference type="EMBL" id="KIL64954.1"/>
    </source>
</evidence>
<accession>A0A0C2TDQ6</accession>
<organism evidence="2 3">
    <name type="scientific">Amanita muscaria (strain Koide BX008)</name>
    <dbReference type="NCBI Taxonomy" id="946122"/>
    <lineage>
        <taxon>Eukaryota</taxon>
        <taxon>Fungi</taxon>
        <taxon>Dikarya</taxon>
        <taxon>Basidiomycota</taxon>
        <taxon>Agaricomycotina</taxon>
        <taxon>Agaricomycetes</taxon>
        <taxon>Agaricomycetidae</taxon>
        <taxon>Agaricales</taxon>
        <taxon>Pluteineae</taxon>
        <taxon>Amanitaceae</taxon>
        <taxon>Amanita</taxon>
    </lineage>
</organism>
<gene>
    <name evidence="2" type="ORF">M378DRAFT_77473</name>
</gene>